<evidence type="ECO:0000313" key="9">
    <source>
        <dbReference type="Proteomes" id="UP000254737"/>
    </source>
</evidence>
<dbReference type="PANTHER" id="PTHR48111">
    <property type="entry name" value="REGULATOR OF RPOS"/>
    <property type="match status" value="1"/>
</dbReference>
<dbReference type="Pfam" id="PF00072">
    <property type="entry name" value="Response_reg"/>
    <property type="match status" value="1"/>
</dbReference>
<dbReference type="PROSITE" id="PS51755">
    <property type="entry name" value="OMPR_PHOB"/>
    <property type="match status" value="1"/>
</dbReference>
<dbReference type="InterPro" id="IPR011006">
    <property type="entry name" value="CheY-like_superfamily"/>
</dbReference>
<evidence type="ECO:0000256" key="1">
    <source>
        <dbReference type="ARBA" id="ARBA00022553"/>
    </source>
</evidence>
<keyword evidence="2" id="KW-0902">Two-component regulatory system</keyword>
<dbReference type="PANTHER" id="PTHR48111:SF40">
    <property type="entry name" value="PHOSPHATE REGULON TRANSCRIPTIONAL REGULATORY PROTEIN PHOB"/>
    <property type="match status" value="1"/>
</dbReference>
<dbReference type="GO" id="GO:0005829">
    <property type="term" value="C:cytosol"/>
    <property type="evidence" value="ECO:0007669"/>
    <property type="project" value="TreeGrafter"/>
</dbReference>
<feature type="DNA-binding region" description="OmpR/PhoB-type" evidence="5">
    <location>
        <begin position="126"/>
        <end position="223"/>
    </location>
</feature>
<dbReference type="GO" id="GO:0000156">
    <property type="term" value="F:phosphorelay response regulator activity"/>
    <property type="evidence" value="ECO:0007669"/>
    <property type="project" value="TreeGrafter"/>
</dbReference>
<dbReference type="GO" id="GO:0032993">
    <property type="term" value="C:protein-DNA complex"/>
    <property type="evidence" value="ECO:0007669"/>
    <property type="project" value="TreeGrafter"/>
</dbReference>
<protein>
    <submittedName>
        <fullName evidence="8">Alkaline phosphatase synthesis transcriptional regulatory protein phoP</fullName>
    </submittedName>
</protein>
<dbReference type="Gene3D" id="6.10.250.690">
    <property type="match status" value="1"/>
</dbReference>
<evidence type="ECO:0000256" key="2">
    <source>
        <dbReference type="ARBA" id="ARBA00023012"/>
    </source>
</evidence>
<evidence type="ECO:0000259" key="7">
    <source>
        <dbReference type="PROSITE" id="PS51755"/>
    </source>
</evidence>
<proteinExistence type="predicted"/>
<gene>
    <name evidence="8" type="primary">phoP</name>
    <name evidence="8" type="ORF">NCTC13456_01044</name>
</gene>
<dbReference type="AlphaFoldDB" id="A0A376G7B8"/>
<dbReference type="EMBL" id="UFXS01000001">
    <property type="protein sequence ID" value="STD54496.1"/>
    <property type="molecule type" value="Genomic_DNA"/>
</dbReference>
<dbReference type="CDD" id="cd00383">
    <property type="entry name" value="trans_reg_C"/>
    <property type="match status" value="1"/>
</dbReference>
<dbReference type="Gene3D" id="1.10.10.10">
    <property type="entry name" value="Winged helix-like DNA-binding domain superfamily/Winged helix DNA-binding domain"/>
    <property type="match status" value="1"/>
</dbReference>
<dbReference type="GO" id="GO:0006355">
    <property type="term" value="P:regulation of DNA-templated transcription"/>
    <property type="evidence" value="ECO:0007669"/>
    <property type="project" value="InterPro"/>
</dbReference>
<dbReference type="PROSITE" id="PS50110">
    <property type="entry name" value="RESPONSE_REGULATORY"/>
    <property type="match status" value="1"/>
</dbReference>
<dbReference type="RefSeq" id="WP_114999150.1">
    <property type="nucleotide sequence ID" value="NZ_UFXS01000001.1"/>
</dbReference>
<name>A0A376G7B8_9FLAO</name>
<organism evidence="8 9">
    <name type="scientific">Empedobacter falsenii</name>
    <dbReference type="NCBI Taxonomy" id="343874"/>
    <lineage>
        <taxon>Bacteria</taxon>
        <taxon>Pseudomonadati</taxon>
        <taxon>Bacteroidota</taxon>
        <taxon>Flavobacteriia</taxon>
        <taxon>Flavobacteriales</taxon>
        <taxon>Weeksellaceae</taxon>
        <taxon>Empedobacter</taxon>
    </lineage>
</organism>
<evidence type="ECO:0000313" key="8">
    <source>
        <dbReference type="EMBL" id="STD54496.1"/>
    </source>
</evidence>
<dbReference type="InterPro" id="IPR039420">
    <property type="entry name" value="WalR-like"/>
</dbReference>
<dbReference type="STRING" id="343874.GCA_000805695_02318"/>
<dbReference type="Proteomes" id="UP000254737">
    <property type="component" value="Unassembled WGS sequence"/>
</dbReference>
<dbReference type="GO" id="GO:0000976">
    <property type="term" value="F:transcription cis-regulatory region binding"/>
    <property type="evidence" value="ECO:0007669"/>
    <property type="project" value="TreeGrafter"/>
</dbReference>
<dbReference type="CDD" id="cd17574">
    <property type="entry name" value="REC_OmpR"/>
    <property type="match status" value="1"/>
</dbReference>
<feature type="modified residue" description="4-aspartylphosphate" evidence="4">
    <location>
        <position position="54"/>
    </location>
</feature>
<dbReference type="InterPro" id="IPR001789">
    <property type="entry name" value="Sig_transdc_resp-reg_receiver"/>
</dbReference>
<reference evidence="8 9" key="1">
    <citation type="submission" date="2018-06" db="EMBL/GenBank/DDBJ databases">
        <authorList>
            <consortium name="Pathogen Informatics"/>
            <person name="Doyle S."/>
        </authorList>
    </citation>
    <scope>NUCLEOTIDE SEQUENCE [LARGE SCALE GENOMIC DNA]</scope>
    <source>
        <strain evidence="8 9">NCTC13456</strain>
    </source>
</reference>
<dbReference type="Gene3D" id="3.40.50.2300">
    <property type="match status" value="1"/>
</dbReference>
<accession>A0A376G7B8</accession>
<feature type="domain" description="OmpR/PhoB-type" evidence="7">
    <location>
        <begin position="126"/>
        <end position="223"/>
    </location>
</feature>
<dbReference type="Pfam" id="PF00486">
    <property type="entry name" value="Trans_reg_C"/>
    <property type="match status" value="1"/>
</dbReference>
<evidence type="ECO:0000259" key="6">
    <source>
        <dbReference type="PROSITE" id="PS50110"/>
    </source>
</evidence>
<dbReference type="InterPro" id="IPR036388">
    <property type="entry name" value="WH-like_DNA-bd_sf"/>
</dbReference>
<dbReference type="SUPFAM" id="SSF52172">
    <property type="entry name" value="CheY-like"/>
    <property type="match status" value="1"/>
</dbReference>
<keyword evidence="3 5" id="KW-0238">DNA-binding</keyword>
<dbReference type="SMART" id="SM00862">
    <property type="entry name" value="Trans_reg_C"/>
    <property type="match status" value="1"/>
</dbReference>
<feature type="domain" description="Response regulatory" evidence="6">
    <location>
        <begin position="4"/>
        <end position="118"/>
    </location>
</feature>
<dbReference type="SMART" id="SM00448">
    <property type="entry name" value="REC"/>
    <property type="match status" value="1"/>
</dbReference>
<dbReference type="InterPro" id="IPR001867">
    <property type="entry name" value="OmpR/PhoB-type_DNA-bd"/>
</dbReference>
<evidence type="ECO:0000256" key="4">
    <source>
        <dbReference type="PROSITE-ProRule" id="PRU00169"/>
    </source>
</evidence>
<evidence type="ECO:0000256" key="3">
    <source>
        <dbReference type="ARBA" id="ARBA00023125"/>
    </source>
</evidence>
<evidence type="ECO:0000256" key="5">
    <source>
        <dbReference type="PROSITE-ProRule" id="PRU01091"/>
    </source>
</evidence>
<keyword evidence="1 4" id="KW-0597">Phosphoprotein</keyword>
<sequence length="225" mass="26414">MKTKLILVEDDQDLGTVLKQYLEFSDFEVTWFDHPQKLLKEIESLKSAQLIIFDVMLPEIDGFSLAKKLAETITIPYLFLTAKAQSFHRVLGLKLGADDYITKPCDPEELVLRIKNILKRNQPVLEKLIKIGTYVFHPNQLQLSYQEEKFQLTEKEAELLSFLIQNNQKLVSRKEILEKIWGENDYFMGRSLDVFMTRLRKYFQNDETIKFESVRGIGFKINFPL</sequence>